<feature type="domain" description="Fibronectin type-III" evidence="19">
    <location>
        <begin position="492"/>
        <end position="588"/>
    </location>
</feature>
<dbReference type="FunFam" id="2.60.40.10:FF:000299">
    <property type="entry name" value="protogenin isoform X2"/>
    <property type="match status" value="1"/>
</dbReference>
<dbReference type="InterPro" id="IPR025155">
    <property type="entry name" value="WxxW_domain"/>
</dbReference>
<dbReference type="FunFam" id="2.60.40.10:FF:000577">
    <property type="entry name" value="immunoglobulin superfamily DCC subclass member 3"/>
    <property type="match status" value="1"/>
</dbReference>
<feature type="domain" description="Ig-like" evidence="18">
    <location>
        <begin position="300"/>
        <end position="387"/>
    </location>
</feature>
<keyword evidence="11" id="KW-1015">Disulfide bond</keyword>
<dbReference type="FunFam" id="2.60.40.10:FF:000189">
    <property type="entry name" value="Neogenin isoform 3"/>
    <property type="match status" value="1"/>
</dbReference>
<reference evidence="20 21" key="1">
    <citation type="submission" date="2018-03" db="EMBL/GenBank/DDBJ databases">
        <title>Draft genome sequence of Rohu Carp (Labeo rohita).</title>
        <authorList>
            <person name="Das P."/>
            <person name="Kushwaha B."/>
            <person name="Joshi C.G."/>
            <person name="Kumar D."/>
            <person name="Nagpure N.S."/>
            <person name="Sahoo L."/>
            <person name="Das S.P."/>
            <person name="Bit A."/>
            <person name="Patnaik S."/>
            <person name="Meher P.K."/>
            <person name="Jayasankar P."/>
            <person name="Koringa P.G."/>
            <person name="Patel N.V."/>
            <person name="Hinsu A.T."/>
            <person name="Kumar R."/>
            <person name="Pandey M."/>
            <person name="Agarwal S."/>
            <person name="Srivastava S."/>
            <person name="Singh M."/>
            <person name="Iquebal M.A."/>
            <person name="Jaiswal S."/>
            <person name="Angadi U.B."/>
            <person name="Kumar N."/>
            <person name="Raza M."/>
            <person name="Shah T.M."/>
            <person name="Rai A."/>
            <person name="Jena J.K."/>
        </authorList>
    </citation>
    <scope>NUCLEOTIDE SEQUENCE [LARGE SCALE GENOMIC DNA]</scope>
    <source>
        <strain evidence="20">DASCIFA01</strain>
        <tissue evidence="20">Testis</tissue>
    </source>
</reference>
<dbReference type="PANTHER" id="PTHR15031">
    <property type="entry name" value="CARTILAGE INTERMEDIATE LAYER PROTEIN CLIP"/>
    <property type="match status" value="1"/>
</dbReference>
<feature type="region of interest" description="Disordered" evidence="16">
    <location>
        <begin position="1761"/>
        <end position="1808"/>
    </location>
</feature>
<feature type="compositionally biased region" description="Polar residues" evidence="16">
    <location>
        <begin position="1798"/>
        <end position="1808"/>
    </location>
</feature>
<keyword evidence="21" id="KW-1185">Reference proteome</keyword>
<dbReference type="SUPFAM" id="SSF48726">
    <property type="entry name" value="Immunoglobulin"/>
    <property type="match status" value="5"/>
</dbReference>
<comment type="similarity">
    <text evidence="3">Belongs to the immunoglobulin superfamily. DCC family.</text>
</comment>
<dbReference type="Pfam" id="PF13927">
    <property type="entry name" value="Ig_3"/>
    <property type="match status" value="3"/>
</dbReference>
<evidence type="ECO:0000256" key="2">
    <source>
        <dbReference type="ARBA" id="ARBA00004498"/>
    </source>
</evidence>
<dbReference type="PROSITE" id="PS50835">
    <property type="entry name" value="IG_LIKE"/>
    <property type="match status" value="5"/>
</dbReference>
<dbReference type="Gene3D" id="2.60.40.10">
    <property type="entry name" value="Immunoglobulins"/>
    <property type="match status" value="7"/>
</dbReference>
<dbReference type="InterPro" id="IPR008969">
    <property type="entry name" value="CarboxyPept-like_regulatory"/>
</dbReference>
<dbReference type="SUPFAM" id="SSF49265">
    <property type="entry name" value="Fibronectin type III"/>
    <property type="match status" value="1"/>
</dbReference>
<gene>
    <name evidence="20" type="ORF">ROHU_027684</name>
</gene>
<keyword evidence="6 17" id="KW-0812">Transmembrane</keyword>
<feature type="domain" description="Ig-like" evidence="18">
    <location>
        <begin position="919"/>
        <end position="1021"/>
    </location>
</feature>
<comment type="subcellular location">
    <subcellularLocation>
        <location evidence="1">Membrane</location>
        <topology evidence="1">Single-pass membrane protein</topology>
    </subcellularLocation>
    <subcellularLocation>
        <location evidence="2">Secreted</location>
        <location evidence="2">Extracellular space</location>
        <location evidence="2">Extracellular matrix</location>
    </subcellularLocation>
</comment>
<dbReference type="CDD" id="cd00063">
    <property type="entry name" value="FN3"/>
    <property type="match status" value="2"/>
</dbReference>
<evidence type="ECO:0000313" key="20">
    <source>
        <dbReference type="EMBL" id="RXN16076.1"/>
    </source>
</evidence>
<feature type="compositionally biased region" description="Polar residues" evidence="16">
    <location>
        <begin position="1761"/>
        <end position="1770"/>
    </location>
</feature>
<feature type="transmembrane region" description="Helical" evidence="17">
    <location>
        <begin position="609"/>
        <end position="630"/>
    </location>
</feature>
<evidence type="ECO:0000256" key="17">
    <source>
        <dbReference type="SAM" id="Phobius"/>
    </source>
</evidence>
<dbReference type="InterPro" id="IPR003599">
    <property type="entry name" value="Ig_sub"/>
</dbReference>
<evidence type="ECO:0000256" key="11">
    <source>
        <dbReference type="ARBA" id="ARBA00023157"/>
    </source>
</evidence>
<evidence type="ECO:0000259" key="18">
    <source>
        <dbReference type="PROSITE" id="PS50835"/>
    </source>
</evidence>
<feature type="domain" description="Ig-like" evidence="18">
    <location>
        <begin position="209"/>
        <end position="292"/>
    </location>
</feature>
<feature type="domain" description="Fibronectin type-III" evidence="19">
    <location>
        <begin position="397"/>
        <end position="491"/>
    </location>
</feature>
<dbReference type="InterPro" id="IPR013098">
    <property type="entry name" value="Ig_I-set"/>
</dbReference>
<evidence type="ECO:0000256" key="5">
    <source>
        <dbReference type="ARBA" id="ARBA00022530"/>
    </source>
</evidence>
<evidence type="ECO:0000256" key="13">
    <source>
        <dbReference type="ARBA" id="ARBA00023319"/>
    </source>
</evidence>
<keyword evidence="9 17" id="KW-1133">Transmembrane helix</keyword>
<dbReference type="InterPro" id="IPR007110">
    <property type="entry name" value="Ig-like_dom"/>
</dbReference>
<dbReference type="GO" id="GO:0016020">
    <property type="term" value="C:membrane"/>
    <property type="evidence" value="ECO:0007669"/>
    <property type="project" value="UniProtKB-SubCell"/>
</dbReference>
<dbReference type="Pfam" id="PF23730">
    <property type="entry name" value="CILP_8th"/>
    <property type="match status" value="1"/>
</dbReference>
<evidence type="ECO:0000256" key="14">
    <source>
        <dbReference type="ARBA" id="ARBA00067436"/>
    </source>
</evidence>
<evidence type="ECO:0000256" key="6">
    <source>
        <dbReference type="ARBA" id="ARBA00022692"/>
    </source>
</evidence>
<dbReference type="SMART" id="SM00408">
    <property type="entry name" value="IGc2"/>
    <property type="match status" value="5"/>
</dbReference>
<dbReference type="InterPro" id="IPR056255">
    <property type="entry name" value="CILP-1/2_dom"/>
</dbReference>
<dbReference type="Pfam" id="PF07679">
    <property type="entry name" value="I-set"/>
    <property type="match status" value="2"/>
</dbReference>
<sequence>MNRIQGMTCGGELSFTLEPSDIIAVQEQPLMLHCQVEGIPPITTQWRRNGALIVEDQNYVMFANGSLLIGHFQKTKSDGSSDEGDYECIAQNFFGLVLSRKARVQAATMADFHVQPRSVRAELGGVGRFQCQIHGLPEPVISWERDGRPVDTSDDRYTLLPTGVLQITGVRPEDSGMYCCVAHNSAGVKHSAGAQLTVSGSQSSVYKEPMILVGPENLTLTVHQTAILECVATGYPRPIVSWSRLDGRPIGVEGIQVLGTGNLMISDVRVQHSGVYVCAANKPGTRVRRTAQGRLVVQAPAEFVQPPQSIARPVGTTAIFTCLAQGEPVPQITWLKNGQILEPDGHVKLRNNNSTLTIYGVTQDDEAIYQCIAENSAGSTQASARLTVLWADGLPGVPTGVRAEVLSPTSIQVSWNEPTQNTQDIIGYVLHIRKTADPVEMEYQEAVSKMTLQQVIGDLEPSTSYSFYVKAYTSRGASKASETAVESTLGEVPAPPALFTKVINSTVVQATWEPSTKMGQQEGFSLYYRKVPVPIFTGPLTFPRNVTQYNITQLDPSFVYEIKILAFNQHGEGNATLRFVSLKEAVEKSVLNTPCDCVKDEQNKSSTTGIIIGIHIGVTCIIFCVLFLMFSYRGRLMMCKTVQATRQAGRNPAAGVVLESSSSSQGAVALNGPHRFSSDGNGGTHTAKSCTDSNEMERLFSGPSHFSHPPDTTHTVQMMPLALWTSSIHLLTLPPSERYDDYEWTTWFNVDHPGGKGDYEKLNAIRFYYRARVCEVPRALEARTTEWIPARSTGERVHADPTVGFWCVNDEQPVGRNCSNYAVRFLCPKGCDLQCVMGKVNDECNGCMCLDHTVLGSVRSAGGLPAPGAAILRAGSSPKLLTVTDHNGHFQVPGICPDGNTTLMIKLKNHAPHQVAVPPSTERTSVVHLKLERAKKLYVLKNPENKARREGQTAAFCCKIDGTPEPNQYEWFHNDTLLDRSQYQYDETLVLRNLTLDHTGEYYCRASNENGAIKSKPATLTVIGQTAPSCNPKPDSHPIRLPHDCFQNKTNSFYYDVGKCPTSTCTGKLDNGIRCKDSVSYCCGISNMEKKEITCQGYQLPIMVVTQCGCKTCVDTKAIVRGRAIAADTGEPMRFGHVYMDGTRVSRTGYKGTFSIQVPTNTERLVLTFVDNMQKFVNTTKVLPFNPKGGAVFHEIKLLRKKPAVIISSRETNKLDLGEAKGQDPIAEIEIPPNAFYKENGEVFMGNVKASVTFLDPRDVSTAAAAQSDLNFIGDEGDTLPLRTYGMFSVDFRDEEGGEPLNAGEVKVRLDAAQVKMPEHLKTMKLWSLNPDTGLWEEEGQFHAEKKQRGKREERTFLIGNMEIRERRLFNLDVPENRRCYVKVRAFRSERYMPSEQTEGVVMTLINMEPTPGFSTNPRAWGRFDSVITGPNGACLPAFCDEQKPDAYSAYVMANLGGEELEAVASSPKLNPNIIGVPQPYLNKLNYRRTDHDDPRIKKTAFSINVAKPRSNTAEEANGPVYPFDKLKECEEAPFSAAHFRFSRVEGDRYDYNTVPFNEDDPMSWTEDYLSWWPKPMEYRACYIKVKLNSAHELNIRSRNMGGTHPKTVGQLYGIRDTRSIRDMDQSTVSAVCLEFKCSGMLYDQDRVDRTLVKVMPQGSCKRDSVNSMLQEYLVNHLPLAVNNDTNEFTMLAPLDPLGHNYGIYTVTDQDPRTAKEIALGRCFDGTSDGTSRVMKSNAGVALTFTCGDKEVTRQSMFQQMQNSLGQATAGSARPGRGNRRQRGGSTAPRNSKRRSTRNSYTRAQTIG</sequence>
<evidence type="ECO:0000256" key="8">
    <source>
        <dbReference type="ARBA" id="ARBA00022737"/>
    </source>
</evidence>
<keyword evidence="8" id="KW-0677">Repeat</keyword>
<dbReference type="EMBL" id="QBIY01012807">
    <property type="protein sequence ID" value="RXN16076.1"/>
    <property type="molecule type" value="Genomic_DNA"/>
</dbReference>
<proteinExistence type="inferred from homology"/>
<evidence type="ECO:0000256" key="4">
    <source>
        <dbReference type="ARBA" id="ARBA00022525"/>
    </source>
</evidence>
<dbReference type="InterPro" id="IPR056257">
    <property type="entry name" value="CILP-1/2_8th"/>
</dbReference>
<dbReference type="PANTHER" id="PTHR15031:SF3">
    <property type="entry name" value="CARTILAGE INTERMEDIATE LAYER PROTEIN 1"/>
    <property type="match status" value="1"/>
</dbReference>
<dbReference type="SMART" id="SM00409">
    <property type="entry name" value="IG"/>
    <property type="match status" value="5"/>
</dbReference>
<feature type="domain" description="Ig-like" evidence="18">
    <location>
        <begin position="13"/>
        <end position="105"/>
    </location>
</feature>
<dbReference type="InterPro" id="IPR039675">
    <property type="entry name" value="CILP1/CILP2"/>
</dbReference>
<dbReference type="Pfam" id="PF23708">
    <property type="entry name" value="CILP_5th"/>
    <property type="match status" value="1"/>
</dbReference>
<dbReference type="InterPro" id="IPR036116">
    <property type="entry name" value="FN3_sf"/>
</dbReference>
<dbReference type="SUPFAM" id="SSF49464">
    <property type="entry name" value="Carboxypeptidase regulatory domain-like"/>
    <property type="match status" value="1"/>
</dbReference>
<dbReference type="SMART" id="SM00060">
    <property type="entry name" value="FN3"/>
    <property type="match status" value="2"/>
</dbReference>
<evidence type="ECO:0000256" key="1">
    <source>
        <dbReference type="ARBA" id="ARBA00004167"/>
    </source>
</evidence>
<evidence type="ECO:0000256" key="16">
    <source>
        <dbReference type="SAM" id="MobiDB-lite"/>
    </source>
</evidence>
<evidence type="ECO:0000256" key="7">
    <source>
        <dbReference type="ARBA" id="ARBA00022729"/>
    </source>
</evidence>
<dbReference type="Proteomes" id="UP000290572">
    <property type="component" value="Unassembled WGS sequence"/>
</dbReference>
<dbReference type="FunFam" id="2.60.40.10:FF:000930">
    <property type="entry name" value="immunoglobulin superfamily DCC subclass member 3"/>
    <property type="match status" value="1"/>
</dbReference>
<dbReference type="Pfam" id="PF00041">
    <property type="entry name" value="fn3"/>
    <property type="match status" value="2"/>
</dbReference>
<dbReference type="InterPro" id="IPR003598">
    <property type="entry name" value="Ig_sub2"/>
</dbReference>
<keyword evidence="5" id="KW-0272">Extracellular matrix</keyword>
<accession>A0A498M9Q5</accession>
<evidence type="ECO:0000256" key="12">
    <source>
        <dbReference type="ARBA" id="ARBA00023180"/>
    </source>
</evidence>
<dbReference type="GO" id="GO:0005615">
    <property type="term" value="C:extracellular space"/>
    <property type="evidence" value="ECO:0007669"/>
    <property type="project" value="TreeGrafter"/>
</dbReference>
<keyword evidence="4" id="KW-0964">Secreted</keyword>
<dbReference type="Pfam" id="PF23599">
    <property type="entry name" value="CILP_C"/>
    <property type="match status" value="1"/>
</dbReference>
<evidence type="ECO:0000256" key="9">
    <source>
        <dbReference type="ARBA" id="ARBA00022989"/>
    </source>
</evidence>
<dbReference type="PROSITE" id="PS50853">
    <property type="entry name" value="FN3"/>
    <property type="match status" value="2"/>
</dbReference>
<dbReference type="InterPro" id="IPR003961">
    <property type="entry name" value="FN3_dom"/>
</dbReference>
<evidence type="ECO:0000256" key="10">
    <source>
        <dbReference type="ARBA" id="ARBA00023136"/>
    </source>
</evidence>
<feature type="domain" description="Ig-like" evidence="18">
    <location>
        <begin position="110"/>
        <end position="199"/>
    </location>
</feature>
<dbReference type="Pfam" id="PF23591">
    <property type="entry name" value="CILP"/>
    <property type="match status" value="1"/>
</dbReference>
<dbReference type="InterPro" id="IPR056256">
    <property type="entry name" value="CILP-1/2_b-sand_dom2"/>
</dbReference>
<keyword evidence="13" id="KW-0393">Immunoglobulin domain</keyword>
<evidence type="ECO:0000259" key="19">
    <source>
        <dbReference type="PROSITE" id="PS50853"/>
    </source>
</evidence>
<keyword evidence="12" id="KW-0325">Glycoprotein</keyword>
<organism evidence="20 21">
    <name type="scientific">Labeo rohita</name>
    <name type="common">Indian major carp</name>
    <name type="synonym">Cyprinus rohita</name>
    <dbReference type="NCBI Taxonomy" id="84645"/>
    <lineage>
        <taxon>Eukaryota</taxon>
        <taxon>Metazoa</taxon>
        <taxon>Chordata</taxon>
        <taxon>Craniata</taxon>
        <taxon>Vertebrata</taxon>
        <taxon>Euteleostomi</taxon>
        <taxon>Actinopterygii</taxon>
        <taxon>Neopterygii</taxon>
        <taxon>Teleostei</taxon>
        <taxon>Ostariophysi</taxon>
        <taxon>Cypriniformes</taxon>
        <taxon>Cyprinidae</taxon>
        <taxon>Labeoninae</taxon>
        <taxon>Labeonini</taxon>
        <taxon>Labeo</taxon>
    </lineage>
</organism>
<dbReference type="InterPro" id="IPR013783">
    <property type="entry name" value="Ig-like_fold"/>
</dbReference>
<evidence type="ECO:0000256" key="3">
    <source>
        <dbReference type="ARBA" id="ARBA00009588"/>
    </source>
</evidence>
<keyword evidence="7" id="KW-0732">Signal</keyword>
<dbReference type="InterPro" id="IPR056258">
    <property type="entry name" value="CILP-1/2_C"/>
</dbReference>
<comment type="caution">
    <text evidence="20">The sequence shown here is derived from an EMBL/GenBank/DDBJ whole genome shotgun (WGS) entry which is preliminary data.</text>
</comment>
<evidence type="ECO:0000256" key="15">
    <source>
        <dbReference type="ARBA" id="ARBA00076721"/>
    </source>
</evidence>
<keyword evidence="10 17" id="KW-0472">Membrane</keyword>
<name>A0A498M9Q5_LABRO</name>
<dbReference type="InterPro" id="IPR036179">
    <property type="entry name" value="Ig-like_dom_sf"/>
</dbReference>
<protein>
    <recommendedName>
        <fullName evidence="14">Immunoglobulin superfamily DCC subclass member 3</fullName>
    </recommendedName>
    <alternativeName>
        <fullName evidence="15">Putative neuronal cell adhesion molecule</fullName>
    </alternativeName>
</protein>
<dbReference type="Pfam" id="PF13330">
    <property type="entry name" value="Mucin2_WxxW"/>
    <property type="match status" value="1"/>
</dbReference>
<evidence type="ECO:0000313" key="21">
    <source>
        <dbReference type="Proteomes" id="UP000290572"/>
    </source>
</evidence>